<protein>
    <submittedName>
        <fullName evidence="2">Uncharacterized protein</fullName>
    </submittedName>
</protein>
<evidence type="ECO:0000256" key="1">
    <source>
        <dbReference type="SAM" id="MobiDB-lite"/>
    </source>
</evidence>
<dbReference type="RefSeq" id="WP_203735414.1">
    <property type="nucleotide sequence ID" value="NZ_BAAATX010000041.1"/>
</dbReference>
<proteinExistence type="predicted"/>
<evidence type="ECO:0000313" key="3">
    <source>
        <dbReference type="Proteomes" id="UP000637628"/>
    </source>
</evidence>
<name>A0ABQ3ZCM9_9ACTN</name>
<accession>A0ABQ3ZCM9</accession>
<dbReference type="EMBL" id="BOML01000084">
    <property type="protein sequence ID" value="GIE07579.1"/>
    <property type="molecule type" value="Genomic_DNA"/>
</dbReference>
<gene>
    <name evidence="2" type="ORF">Adu01nite_89290</name>
</gene>
<evidence type="ECO:0000313" key="2">
    <source>
        <dbReference type="EMBL" id="GIE07579.1"/>
    </source>
</evidence>
<feature type="region of interest" description="Disordered" evidence="1">
    <location>
        <begin position="1"/>
        <end position="49"/>
    </location>
</feature>
<keyword evidence="3" id="KW-1185">Reference proteome</keyword>
<comment type="caution">
    <text evidence="2">The sequence shown here is derived from an EMBL/GenBank/DDBJ whole genome shotgun (WGS) entry which is preliminary data.</text>
</comment>
<feature type="compositionally biased region" description="Polar residues" evidence="1">
    <location>
        <begin position="1"/>
        <end position="21"/>
    </location>
</feature>
<sequence length="95" mass="9718">MPTYRTASTLLSSDGTRTQGTAALFSEPSRKGGNSPWAGDFRPADGSGGVGKDVVGKTFTLELPDGSTGKVVVLSRKSGKGGVTLALMGEDEPPF</sequence>
<dbReference type="Proteomes" id="UP000637628">
    <property type="component" value="Unassembled WGS sequence"/>
</dbReference>
<organism evidence="2 3">
    <name type="scientific">Paractinoplanes durhamensis</name>
    <dbReference type="NCBI Taxonomy" id="113563"/>
    <lineage>
        <taxon>Bacteria</taxon>
        <taxon>Bacillati</taxon>
        <taxon>Actinomycetota</taxon>
        <taxon>Actinomycetes</taxon>
        <taxon>Micromonosporales</taxon>
        <taxon>Micromonosporaceae</taxon>
        <taxon>Paractinoplanes</taxon>
    </lineage>
</organism>
<reference evidence="2 3" key="1">
    <citation type="submission" date="2021-01" db="EMBL/GenBank/DDBJ databases">
        <title>Whole genome shotgun sequence of Actinoplanes durhamensis NBRC 14914.</title>
        <authorList>
            <person name="Komaki H."/>
            <person name="Tamura T."/>
        </authorList>
    </citation>
    <scope>NUCLEOTIDE SEQUENCE [LARGE SCALE GENOMIC DNA]</scope>
    <source>
        <strain evidence="2 3">NBRC 14914</strain>
    </source>
</reference>